<evidence type="ECO:0000313" key="4">
    <source>
        <dbReference type="EMBL" id="GAG60940.1"/>
    </source>
</evidence>
<reference evidence="4" key="1">
    <citation type="journal article" date="2014" name="Front. Microbiol.">
        <title>High frequency of phylogenetically diverse reductive dehalogenase-homologous genes in deep subseafloor sedimentary metagenomes.</title>
        <authorList>
            <person name="Kawai M."/>
            <person name="Futagami T."/>
            <person name="Toyoda A."/>
            <person name="Takaki Y."/>
            <person name="Nishi S."/>
            <person name="Hori S."/>
            <person name="Arai W."/>
            <person name="Tsubouchi T."/>
            <person name="Morono Y."/>
            <person name="Uchiyama I."/>
            <person name="Ito T."/>
            <person name="Fujiyama A."/>
            <person name="Inagaki F."/>
            <person name="Takami H."/>
        </authorList>
    </citation>
    <scope>NUCLEOTIDE SEQUENCE</scope>
    <source>
        <strain evidence="4">Expedition CK06-06</strain>
    </source>
</reference>
<dbReference type="SMART" id="SM00028">
    <property type="entry name" value="TPR"/>
    <property type="match status" value="3"/>
</dbReference>
<dbReference type="Gene3D" id="1.25.40.10">
    <property type="entry name" value="Tetratricopeptide repeat domain"/>
    <property type="match status" value="1"/>
</dbReference>
<dbReference type="SUPFAM" id="SSF48452">
    <property type="entry name" value="TPR-like"/>
    <property type="match status" value="1"/>
</dbReference>
<dbReference type="Pfam" id="PF13424">
    <property type="entry name" value="TPR_12"/>
    <property type="match status" value="1"/>
</dbReference>
<keyword evidence="2" id="KW-0812">Transmembrane</keyword>
<evidence type="ECO:0000259" key="3">
    <source>
        <dbReference type="Pfam" id="PF07228"/>
    </source>
</evidence>
<protein>
    <recommendedName>
        <fullName evidence="3">PPM-type phosphatase domain-containing protein</fullName>
    </recommendedName>
</protein>
<accession>X0YXE7</accession>
<dbReference type="InterPro" id="IPR001932">
    <property type="entry name" value="PPM-type_phosphatase-like_dom"/>
</dbReference>
<keyword evidence="1" id="KW-0378">Hydrolase</keyword>
<dbReference type="AlphaFoldDB" id="X0YXE7"/>
<evidence type="ECO:0000256" key="2">
    <source>
        <dbReference type="SAM" id="Phobius"/>
    </source>
</evidence>
<feature type="domain" description="PPM-type phosphatase" evidence="3">
    <location>
        <begin position="271"/>
        <end position="379"/>
    </location>
</feature>
<dbReference type="PROSITE" id="PS50005">
    <property type="entry name" value="TPR"/>
    <property type="match status" value="1"/>
</dbReference>
<dbReference type="InterPro" id="IPR036457">
    <property type="entry name" value="PPM-type-like_dom_sf"/>
</dbReference>
<dbReference type="InterPro" id="IPR019734">
    <property type="entry name" value="TPR_rpt"/>
</dbReference>
<feature type="non-terminal residue" evidence="4">
    <location>
        <position position="386"/>
    </location>
</feature>
<evidence type="ECO:0000256" key="1">
    <source>
        <dbReference type="ARBA" id="ARBA00022801"/>
    </source>
</evidence>
<keyword evidence="2" id="KW-0472">Membrane</keyword>
<keyword evidence="2" id="KW-1133">Transmembrane helix</keyword>
<sequence>EIGDKKGMASSLTNIGAIYNEDGEYALAIEYLLKSLEIKEVIDDKVGISDSYTAIAGSYFGLKEVKKAIDYGLKGLQMAQDIGSLDEEKSARYQLAYIFEESGDTDNALKHFKAYTAVKDSMRNEKNTREITERDMQYEFDKQQAKDMAEQEKKDAIAAEELKREKAIGYAFMGGFGLLLILAFLIFRNLRQKKRANRLISMQKEEVEYQKDMVEEKNREITDSITYALRIQEAILPPDRIVKEYLQESFILYKPKDIVAGDFYWMEVIGDTTIFAAADCTGHGVPGAMVSVVCHGALNRSVREFGLTDPAKILDKTRELVIETFEASDEEVKDGMDIALCSLTGTELQYAGAHNPLWVLRNGEVLETKADKQPIGKYAELKPFTT</sequence>
<dbReference type="Pfam" id="PF07228">
    <property type="entry name" value="SpoIIE"/>
    <property type="match status" value="1"/>
</dbReference>
<dbReference type="PANTHER" id="PTHR43156:SF9">
    <property type="entry name" value="HAMP DOMAIN-CONTAINING PROTEIN"/>
    <property type="match status" value="1"/>
</dbReference>
<name>X0YXE7_9ZZZZ</name>
<comment type="caution">
    <text evidence="4">The sequence shown here is derived from an EMBL/GenBank/DDBJ whole genome shotgun (WGS) entry which is preliminary data.</text>
</comment>
<proteinExistence type="predicted"/>
<gene>
    <name evidence="4" type="ORF">S01H4_20044</name>
</gene>
<feature type="transmembrane region" description="Helical" evidence="2">
    <location>
        <begin position="167"/>
        <end position="187"/>
    </location>
</feature>
<dbReference type="Gene3D" id="3.60.40.10">
    <property type="entry name" value="PPM-type phosphatase domain"/>
    <property type="match status" value="1"/>
</dbReference>
<organism evidence="4">
    <name type="scientific">marine sediment metagenome</name>
    <dbReference type="NCBI Taxonomy" id="412755"/>
    <lineage>
        <taxon>unclassified sequences</taxon>
        <taxon>metagenomes</taxon>
        <taxon>ecological metagenomes</taxon>
    </lineage>
</organism>
<feature type="non-terminal residue" evidence="4">
    <location>
        <position position="1"/>
    </location>
</feature>
<dbReference type="GO" id="GO:0016791">
    <property type="term" value="F:phosphatase activity"/>
    <property type="evidence" value="ECO:0007669"/>
    <property type="project" value="TreeGrafter"/>
</dbReference>
<dbReference type="InterPro" id="IPR052016">
    <property type="entry name" value="Bact_Sigma-Reg"/>
</dbReference>
<dbReference type="EMBL" id="BART01008985">
    <property type="protein sequence ID" value="GAG60940.1"/>
    <property type="molecule type" value="Genomic_DNA"/>
</dbReference>
<dbReference type="InterPro" id="IPR011990">
    <property type="entry name" value="TPR-like_helical_dom_sf"/>
</dbReference>
<dbReference type="PANTHER" id="PTHR43156">
    <property type="entry name" value="STAGE II SPORULATION PROTEIN E-RELATED"/>
    <property type="match status" value="1"/>
</dbReference>